<organism evidence="2 3">
    <name type="scientific">Paraburkholderia caribensis MBA4</name>
    <dbReference type="NCBI Taxonomy" id="1323664"/>
    <lineage>
        <taxon>Bacteria</taxon>
        <taxon>Pseudomonadati</taxon>
        <taxon>Pseudomonadota</taxon>
        <taxon>Betaproteobacteria</taxon>
        <taxon>Burkholderiales</taxon>
        <taxon>Burkholderiaceae</taxon>
        <taxon>Paraburkholderia</taxon>
    </lineage>
</organism>
<dbReference type="Proteomes" id="UP000019146">
    <property type="component" value="Plasmid unnamed"/>
</dbReference>
<dbReference type="Pfam" id="PF10042">
    <property type="entry name" value="DUF2278"/>
    <property type="match status" value="1"/>
</dbReference>
<dbReference type="Gene3D" id="2.60.40.1260">
    <property type="entry name" value="Lamin Tail domain"/>
    <property type="match status" value="1"/>
</dbReference>
<dbReference type="EMBL" id="CP012748">
    <property type="protein sequence ID" value="ALL71375.1"/>
    <property type="molecule type" value="Genomic_DNA"/>
</dbReference>
<evidence type="ECO:0000313" key="2">
    <source>
        <dbReference type="EMBL" id="ALL71375.1"/>
    </source>
</evidence>
<dbReference type="InterPro" id="IPR019268">
    <property type="entry name" value="DUF2278"/>
</dbReference>
<evidence type="ECO:0000256" key="1">
    <source>
        <dbReference type="SAM" id="MobiDB-lite"/>
    </source>
</evidence>
<accession>A0A0P0RQS3</accession>
<geneLocation type="plasmid" evidence="3"/>
<name>A0A0P0RQS3_9BURK</name>
<dbReference type="GeneID" id="69974747"/>
<dbReference type="RefSeq" id="WP_035992407.1">
    <property type="nucleotide sequence ID" value="NZ_CP012748.1"/>
</dbReference>
<reference evidence="2 3" key="1">
    <citation type="journal article" date="2014" name="Genome Announc.">
        <title>Draft Genome Sequence of the Haloacid-Degrading Burkholderia caribensis Strain MBA4.</title>
        <authorList>
            <person name="Pan Y."/>
            <person name="Kong K.F."/>
            <person name="Tsang J.S."/>
        </authorList>
    </citation>
    <scope>NUCLEOTIDE SEQUENCE [LARGE SCALE GENOMIC DNA]</scope>
    <source>
        <strain evidence="2 3">MBA4</strain>
        <plasmid evidence="3">Plasmid</plasmid>
    </source>
</reference>
<gene>
    <name evidence="2" type="ORF">K788_0001824</name>
</gene>
<protein>
    <submittedName>
        <fullName evidence="2">YukI</fullName>
    </submittedName>
</protein>
<dbReference type="AlphaFoldDB" id="A0A0P0RQS3"/>
<dbReference type="KEGG" id="bcai:K788_0001824"/>
<dbReference type="InterPro" id="IPR036415">
    <property type="entry name" value="Lamin_tail_dom_sf"/>
</dbReference>
<feature type="region of interest" description="Disordered" evidence="1">
    <location>
        <begin position="216"/>
        <end position="236"/>
    </location>
</feature>
<proteinExistence type="predicted"/>
<evidence type="ECO:0000313" key="3">
    <source>
        <dbReference type="Proteomes" id="UP000019146"/>
    </source>
</evidence>
<sequence length="349" mass="38507">MSNREYGVLRGRIVATAEERRDPKSPHYQIMVIADGEPWRVAVNVKSTATDGGPDRAIVLYRIIEEFHHPIVEILKNIPDGFSPVPEGPDEGGLDYIRGNLFNPRDMRLLPPNLPGDGNDLNDLLDAHVQQAKTDPNAIAFSFGIPWGPENKPDKTFRFKPNRGIHDIHMNQGNPLNGGHAADNVVWQDGGLLLWFPDGDRWVAIFLAFQSQSWHTDDRTGQPIAGDTGAEPPKFDDDGERLPVEEQTHPAVEIVAIRVKEVRNKGPAVMLLNTSDKDVDLANWSLAVRHDMSLTLEGTIAAGETVAAEVPDTFFDKRGGTVTLLDTAELKVSATTYPALSHARSGWNR</sequence>
<keyword evidence="2" id="KW-0614">Plasmid</keyword>
<dbReference type="SUPFAM" id="SSF74853">
    <property type="entry name" value="Lamin A/C globular tail domain"/>
    <property type="match status" value="1"/>
</dbReference>